<dbReference type="SUPFAM" id="SSF52743">
    <property type="entry name" value="Subtilisin-like"/>
    <property type="match status" value="1"/>
</dbReference>
<reference evidence="11" key="2">
    <citation type="journal article" date="2024" name="Nature">
        <title>Anoxygenic phototroph of the Chloroflexota uses a type I reaction centre.</title>
        <authorList>
            <person name="Tsuji J.M."/>
            <person name="Shaw N.A."/>
            <person name="Nagashima S."/>
            <person name="Venkiteswaran J.J."/>
            <person name="Schiff S.L."/>
            <person name="Watanabe T."/>
            <person name="Fukui M."/>
            <person name="Hanada S."/>
            <person name="Tank M."/>
            <person name="Neufeld J.D."/>
        </authorList>
    </citation>
    <scope>NUCLEOTIDE SEQUENCE</scope>
    <source>
        <strain evidence="11">L227-S17</strain>
    </source>
</reference>
<comment type="similarity">
    <text evidence="1 5 6">Belongs to the peptidase S8 family.</text>
</comment>
<keyword evidence="2 5" id="KW-0645">Protease</keyword>
<dbReference type="EMBL" id="JACATZ010000001">
    <property type="protein sequence ID" value="NWJ44822.1"/>
    <property type="molecule type" value="Genomic_DNA"/>
</dbReference>
<dbReference type="RefSeq" id="WP_341468599.1">
    <property type="nucleotide sequence ID" value="NZ_CP128399.1"/>
</dbReference>
<dbReference type="InterPro" id="IPR050131">
    <property type="entry name" value="Peptidase_S8_subtilisin-like"/>
</dbReference>
<dbReference type="InterPro" id="IPR023827">
    <property type="entry name" value="Peptidase_S8_Asp-AS"/>
</dbReference>
<dbReference type="GO" id="GO:0004252">
    <property type="term" value="F:serine-type endopeptidase activity"/>
    <property type="evidence" value="ECO:0007669"/>
    <property type="project" value="UniProtKB-UniRule"/>
</dbReference>
<evidence type="ECO:0000256" key="5">
    <source>
        <dbReference type="PROSITE-ProRule" id="PRU01240"/>
    </source>
</evidence>
<evidence type="ECO:0000313" key="12">
    <source>
        <dbReference type="Proteomes" id="UP000521676"/>
    </source>
</evidence>
<organism evidence="10 12">
    <name type="scientific">Candidatus Chlorohelix allophototropha</name>
    <dbReference type="NCBI Taxonomy" id="3003348"/>
    <lineage>
        <taxon>Bacteria</taxon>
        <taxon>Bacillati</taxon>
        <taxon>Chloroflexota</taxon>
        <taxon>Chloroflexia</taxon>
        <taxon>Candidatus Chloroheliales</taxon>
        <taxon>Candidatus Chloroheliaceae</taxon>
        <taxon>Candidatus Chlorohelix</taxon>
    </lineage>
</organism>
<evidence type="ECO:0000256" key="6">
    <source>
        <dbReference type="RuleBase" id="RU003355"/>
    </source>
</evidence>
<dbReference type="InterPro" id="IPR054399">
    <property type="entry name" value="Fervidolysin-like_N_prodom"/>
</dbReference>
<dbReference type="SUPFAM" id="SSF49452">
    <property type="entry name" value="Starch-binding domain-like"/>
    <property type="match status" value="1"/>
</dbReference>
<dbReference type="InterPro" id="IPR000209">
    <property type="entry name" value="Peptidase_S8/S53_dom"/>
</dbReference>
<evidence type="ECO:0000313" key="10">
    <source>
        <dbReference type="EMBL" id="NWJ44822.1"/>
    </source>
</evidence>
<proteinExistence type="inferred from homology"/>
<dbReference type="InterPro" id="IPR023828">
    <property type="entry name" value="Peptidase_S8_Ser-AS"/>
</dbReference>
<feature type="domain" description="Fervidolysin-like N-terminal prodomain" evidence="9">
    <location>
        <begin position="43"/>
        <end position="134"/>
    </location>
</feature>
<feature type="region of interest" description="Disordered" evidence="7">
    <location>
        <begin position="215"/>
        <end position="261"/>
    </location>
</feature>
<evidence type="ECO:0000313" key="11">
    <source>
        <dbReference type="EMBL" id="WJW66705.1"/>
    </source>
</evidence>
<keyword evidence="4 5" id="KW-0720">Serine protease</keyword>
<feature type="active site" description="Charge relay system" evidence="5">
    <location>
        <position position="546"/>
    </location>
</feature>
<dbReference type="InterPro" id="IPR036852">
    <property type="entry name" value="Peptidase_S8/S53_dom_sf"/>
</dbReference>
<feature type="active site" description="Charge relay system" evidence="5">
    <location>
        <position position="188"/>
    </location>
</feature>
<evidence type="ECO:0000259" key="8">
    <source>
        <dbReference type="Pfam" id="PF00082"/>
    </source>
</evidence>
<dbReference type="InterPro" id="IPR013784">
    <property type="entry name" value="Carb-bd-like_fold"/>
</dbReference>
<dbReference type="PROSITE" id="PS00136">
    <property type="entry name" value="SUBTILASE_ASP"/>
    <property type="match status" value="1"/>
</dbReference>
<evidence type="ECO:0000256" key="2">
    <source>
        <dbReference type="ARBA" id="ARBA00022670"/>
    </source>
</evidence>
<dbReference type="PANTHER" id="PTHR43806:SF11">
    <property type="entry name" value="CEREVISIN-RELATED"/>
    <property type="match status" value="1"/>
</dbReference>
<evidence type="ECO:0000256" key="7">
    <source>
        <dbReference type="SAM" id="MobiDB-lite"/>
    </source>
</evidence>
<dbReference type="PROSITE" id="PS00137">
    <property type="entry name" value="SUBTILASE_HIS"/>
    <property type="match status" value="1"/>
</dbReference>
<dbReference type="GO" id="GO:0006508">
    <property type="term" value="P:proteolysis"/>
    <property type="evidence" value="ECO:0007669"/>
    <property type="project" value="UniProtKB-KW"/>
</dbReference>
<gene>
    <name evidence="10" type="ORF">HXX08_02995</name>
    <name evidence="11" type="ORF">OZ401_002518</name>
</gene>
<dbReference type="GO" id="GO:0030246">
    <property type="term" value="F:carbohydrate binding"/>
    <property type="evidence" value="ECO:0007669"/>
    <property type="project" value="InterPro"/>
</dbReference>
<evidence type="ECO:0000259" key="9">
    <source>
        <dbReference type="Pfam" id="PF22148"/>
    </source>
</evidence>
<evidence type="ECO:0000256" key="3">
    <source>
        <dbReference type="ARBA" id="ARBA00022801"/>
    </source>
</evidence>
<dbReference type="PANTHER" id="PTHR43806">
    <property type="entry name" value="PEPTIDASE S8"/>
    <property type="match status" value="1"/>
</dbReference>
<evidence type="ECO:0000256" key="1">
    <source>
        <dbReference type="ARBA" id="ARBA00011073"/>
    </source>
</evidence>
<feature type="domain" description="Peptidase S8/S53" evidence="8">
    <location>
        <begin position="180"/>
        <end position="594"/>
    </location>
</feature>
<keyword evidence="13" id="KW-1185">Reference proteome</keyword>
<name>A0A8T7LX96_9CHLR</name>
<dbReference type="Proteomes" id="UP001431572">
    <property type="component" value="Chromosome 1"/>
</dbReference>
<evidence type="ECO:0000256" key="4">
    <source>
        <dbReference type="ARBA" id="ARBA00022825"/>
    </source>
</evidence>
<sequence length="920" mass="98626">MRRPNRFFTSRAHFAYHWLAIVLLLQLFIVPTALGAPSQDETPAATVIPDGAEYRQGEVIVKFKDTSVGQFQNLAVAYLSGNTDIAYYKNLGLTNVIGLASLPRISVLSAPGADVKTLVTAFSLNPAVEYAEPNYIRHISREPADSFYTQGRQDYLKRINLPDAWEQVYGSATNAYTPRQGVVIAVVDTGIRNNRSLTLDSGEWDLYSSFVPNGDTTTSSTTPLRSPNGPAAPLPKGIVESDPCYLPQPSPYPSSGQGQDQQNAGCTVLGLYGGDGVWDLRGRVYYAQGISTVPDCGSPRWKPNTPECTTDYNGHGTAVAGIIAANPNNDYSEVDDVPIVTDPTTTPPKVTIVKMRVYKRNYSYGMVGVNWNYPASANINFPGDETKTGTSSTGLLSVRACNWNGECADSWLAEGITQAADAGARIINLSLGGPNYSKAMAESIKYAQSKGAIIVAASGNAANGVAEYPAAYDGVIAVAATDENNNAAKFSSFGSWVSVAAPGTNILTTNINWPGTAFNKGNPYLTDDAFGHNRDSGDYTVVNGTSFSAPIVAGVISLMLEVNPNLSAEQVKSILQGTATDIDAPGRDDRTGYGLVNAGAAVRAAINNNLTPNRNSFVYGFVAGANPADVVMSLDPGQQVKNTDSAGRYRFDNLGAGVYTLRAILPKAARILGPVTITVDGSSNAAVPVNFDFASGQVIAGPGAVGPNSTQPPTGQGTVAPPDQLASQSIYFNKVAPVSSSNELSYFSETGHTLKGEFKRFWDSRGGLEVFGYPLSEEFLEVSKTDGKLYTVQYFQRNRFELHPENAGTAYVVLLGLLGSESVKNRNFPPIAPVSSAGNLIYFDKTGHTLSGRFLEYWNKSGGLDIFGYPVSEPLLENGLQVQYFERNRFEYHPENAGSKYDVLLGLLGVDLARNRNYIR</sequence>
<dbReference type="PRINTS" id="PR00723">
    <property type="entry name" value="SUBTILISIN"/>
</dbReference>
<dbReference type="Pfam" id="PF22148">
    <property type="entry name" value="Fervidolysin_NPro-like"/>
    <property type="match status" value="1"/>
</dbReference>
<dbReference type="AlphaFoldDB" id="A0A8T7LX96"/>
<dbReference type="Proteomes" id="UP000521676">
    <property type="component" value="Unassembled WGS sequence"/>
</dbReference>
<dbReference type="InterPro" id="IPR022398">
    <property type="entry name" value="Peptidase_S8_His-AS"/>
</dbReference>
<accession>A0A8T7LX96</accession>
<protein>
    <submittedName>
        <fullName evidence="10">S8 family serine peptidase</fullName>
    </submittedName>
</protein>
<dbReference type="PROSITE" id="PS00138">
    <property type="entry name" value="SUBTILASE_SER"/>
    <property type="match status" value="1"/>
</dbReference>
<dbReference type="PROSITE" id="PS51892">
    <property type="entry name" value="SUBTILASE"/>
    <property type="match status" value="1"/>
</dbReference>
<dbReference type="Pfam" id="PF00082">
    <property type="entry name" value="Peptidase_S8"/>
    <property type="match status" value="1"/>
</dbReference>
<keyword evidence="3 5" id="KW-0378">Hydrolase</keyword>
<dbReference type="InterPro" id="IPR015500">
    <property type="entry name" value="Peptidase_S8_subtilisin-rel"/>
</dbReference>
<feature type="active site" description="Charge relay system" evidence="5">
    <location>
        <position position="315"/>
    </location>
</feature>
<dbReference type="EMBL" id="CP128399">
    <property type="protein sequence ID" value="WJW66705.1"/>
    <property type="molecule type" value="Genomic_DNA"/>
</dbReference>
<dbReference type="Gene3D" id="3.40.50.200">
    <property type="entry name" value="Peptidase S8/S53 domain"/>
    <property type="match status" value="1"/>
</dbReference>
<reference evidence="10 12" key="1">
    <citation type="submission" date="2020-06" db="EMBL/GenBank/DDBJ databases">
        <title>Anoxygenic phototrophic Chloroflexota member uses a Type I reaction center.</title>
        <authorList>
            <person name="Tsuji J.M."/>
            <person name="Shaw N.A."/>
            <person name="Nagashima S."/>
            <person name="Venkiteswaran J."/>
            <person name="Schiff S.L."/>
            <person name="Hanada S."/>
            <person name="Tank M."/>
            <person name="Neufeld J.D."/>
        </authorList>
    </citation>
    <scope>NUCLEOTIDE SEQUENCE [LARGE SCALE GENOMIC DNA]</scope>
    <source>
        <strain evidence="10">L227-S17</strain>
    </source>
</reference>
<evidence type="ECO:0000313" key="13">
    <source>
        <dbReference type="Proteomes" id="UP001431572"/>
    </source>
</evidence>